<protein>
    <submittedName>
        <fullName evidence="1">Uncharacterized protein</fullName>
    </submittedName>
</protein>
<dbReference type="EMBL" id="BDGG01000007">
    <property type="protein sequence ID" value="GAV01698.1"/>
    <property type="molecule type" value="Genomic_DNA"/>
</dbReference>
<dbReference type="Proteomes" id="UP000186922">
    <property type="component" value="Unassembled WGS sequence"/>
</dbReference>
<name>A0A1D1VPP9_RAMVA</name>
<organism evidence="1 2">
    <name type="scientific">Ramazzottius varieornatus</name>
    <name type="common">Water bear</name>
    <name type="synonym">Tardigrade</name>
    <dbReference type="NCBI Taxonomy" id="947166"/>
    <lineage>
        <taxon>Eukaryota</taxon>
        <taxon>Metazoa</taxon>
        <taxon>Ecdysozoa</taxon>
        <taxon>Tardigrada</taxon>
        <taxon>Eutardigrada</taxon>
        <taxon>Parachela</taxon>
        <taxon>Hypsibioidea</taxon>
        <taxon>Ramazzottiidae</taxon>
        <taxon>Ramazzottius</taxon>
    </lineage>
</organism>
<keyword evidence="2" id="KW-1185">Reference proteome</keyword>
<sequence length="131" mass="14949">MRLGRRLQLLEQVSSRRRRSPPLWLHQQPCHRYRQILSDVVQFPSSNDLAGPLSTICKLTLRRLCGYQIKDDDVRLPIMAYCTSLSSLVPVVKRIIYQVQYSSLNRLSVSSAACKIQHSVTVPQLSDLQGT</sequence>
<evidence type="ECO:0000313" key="1">
    <source>
        <dbReference type="EMBL" id="GAV01698.1"/>
    </source>
</evidence>
<comment type="caution">
    <text evidence="1">The sequence shown here is derived from an EMBL/GenBank/DDBJ whole genome shotgun (WGS) entry which is preliminary data.</text>
</comment>
<reference evidence="1 2" key="1">
    <citation type="journal article" date="2016" name="Nat. Commun.">
        <title>Extremotolerant tardigrade genome and improved radiotolerance of human cultured cells by tardigrade-unique protein.</title>
        <authorList>
            <person name="Hashimoto T."/>
            <person name="Horikawa D.D."/>
            <person name="Saito Y."/>
            <person name="Kuwahara H."/>
            <person name="Kozuka-Hata H."/>
            <person name="Shin-I T."/>
            <person name="Minakuchi Y."/>
            <person name="Ohishi K."/>
            <person name="Motoyama A."/>
            <person name="Aizu T."/>
            <person name="Enomoto A."/>
            <person name="Kondo K."/>
            <person name="Tanaka S."/>
            <person name="Hara Y."/>
            <person name="Koshikawa S."/>
            <person name="Sagara H."/>
            <person name="Miura T."/>
            <person name="Yokobori S."/>
            <person name="Miyagawa K."/>
            <person name="Suzuki Y."/>
            <person name="Kubo T."/>
            <person name="Oyama M."/>
            <person name="Kohara Y."/>
            <person name="Fujiyama A."/>
            <person name="Arakawa K."/>
            <person name="Katayama T."/>
            <person name="Toyoda A."/>
            <person name="Kunieda T."/>
        </authorList>
    </citation>
    <scope>NUCLEOTIDE SEQUENCE [LARGE SCALE GENOMIC DNA]</scope>
    <source>
        <strain evidence="1 2">YOKOZUNA-1</strain>
    </source>
</reference>
<dbReference type="AlphaFoldDB" id="A0A1D1VPP9"/>
<evidence type="ECO:0000313" key="2">
    <source>
        <dbReference type="Proteomes" id="UP000186922"/>
    </source>
</evidence>
<gene>
    <name evidence="1" type="primary">RvY_12368-1</name>
    <name evidence="1" type="synonym">RvY_12368.1</name>
    <name evidence="1" type="ORF">RvY_12368</name>
</gene>
<accession>A0A1D1VPP9</accession>
<proteinExistence type="predicted"/>